<evidence type="ECO:0000313" key="3">
    <source>
        <dbReference type="Proteomes" id="UP000238605"/>
    </source>
</evidence>
<gene>
    <name evidence="2" type="ORF">C1704_02220</name>
</gene>
<dbReference type="InterPro" id="IPR011990">
    <property type="entry name" value="TPR-like_helical_dom_sf"/>
</dbReference>
<dbReference type="AlphaFoldDB" id="A0A2S5SYA7"/>
<proteinExistence type="predicted"/>
<name>A0A2S5SYA7_9BURK</name>
<dbReference type="SUPFAM" id="SSF48452">
    <property type="entry name" value="TPR-like"/>
    <property type="match status" value="1"/>
</dbReference>
<sequence>MLLAACSSTPMATDKHAPVDLPQALSQARSAQEAGDLSQAFSLLEQAARAHPAAKEPWVRQAQMHLEARRYGQAIVAAQEALQRDLADTTAHSIMAVAGLRSSALALSHLRERNAVQGSTREEAQSLAQTIREAVGEPLLVPPAASIQPDTPSQRTAPVAGRRKEAAAVPASRPSVRVPDEVPPRPAAAGSRNPFSALQ</sequence>
<evidence type="ECO:0000313" key="2">
    <source>
        <dbReference type="EMBL" id="PPE67701.1"/>
    </source>
</evidence>
<keyword evidence="3" id="KW-1185">Reference proteome</keyword>
<evidence type="ECO:0000256" key="1">
    <source>
        <dbReference type="SAM" id="MobiDB-lite"/>
    </source>
</evidence>
<accession>A0A2S5SYA7</accession>
<protein>
    <submittedName>
        <fullName evidence="2">Uncharacterized protein</fullName>
    </submittedName>
</protein>
<reference evidence="2 3" key="1">
    <citation type="submission" date="2018-02" db="EMBL/GenBank/DDBJ databases">
        <title>Reclassifiation of [Polyangium] brachysporum DSM 7029 as Guopingzhaonella breviflexa gen. nov., sp. nov., a member of the family Comamonadaceae.</title>
        <authorList>
            <person name="Tang B."/>
        </authorList>
    </citation>
    <scope>NUCLEOTIDE SEQUENCE [LARGE SCALE GENOMIC DNA]</scope>
    <source>
        <strain evidence="2 3">BCRC 80649</strain>
    </source>
</reference>
<dbReference type="Proteomes" id="UP000238605">
    <property type="component" value="Unassembled WGS sequence"/>
</dbReference>
<comment type="caution">
    <text evidence="2">The sequence shown here is derived from an EMBL/GenBank/DDBJ whole genome shotgun (WGS) entry which is preliminary data.</text>
</comment>
<dbReference type="EMBL" id="PSNX01000002">
    <property type="protein sequence ID" value="PPE67701.1"/>
    <property type="molecule type" value="Genomic_DNA"/>
</dbReference>
<dbReference type="Gene3D" id="1.25.40.10">
    <property type="entry name" value="Tetratricopeptide repeat domain"/>
    <property type="match status" value="1"/>
</dbReference>
<feature type="region of interest" description="Disordered" evidence="1">
    <location>
        <begin position="141"/>
        <end position="199"/>
    </location>
</feature>
<organism evidence="2 3">
    <name type="scientific">Caldimonas caldifontis</name>
    <dbReference type="NCBI Taxonomy" id="1452508"/>
    <lineage>
        <taxon>Bacteria</taxon>
        <taxon>Pseudomonadati</taxon>
        <taxon>Pseudomonadota</taxon>
        <taxon>Betaproteobacteria</taxon>
        <taxon>Burkholderiales</taxon>
        <taxon>Sphaerotilaceae</taxon>
        <taxon>Caldimonas</taxon>
    </lineage>
</organism>